<comment type="caution">
    <text evidence="11">The sequence shown here is derived from an EMBL/GenBank/DDBJ whole genome shotgun (WGS) entry which is preliminary data.</text>
</comment>
<dbReference type="PROSITE" id="PS51257">
    <property type="entry name" value="PROKAR_LIPOPROTEIN"/>
    <property type="match status" value="1"/>
</dbReference>
<evidence type="ECO:0000256" key="9">
    <source>
        <dbReference type="ARBA" id="ARBA00034075"/>
    </source>
</evidence>
<dbReference type="EMBL" id="WNWS01000189">
    <property type="protein sequence ID" value="KAE9975711.1"/>
    <property type="molecule type" value="Genomic_DNA"/>
</dbReference>
<evidence type="ECO:0000313" key="11">
    <source>
        <dbReference type="EMBL" id="KAE9975711.1"/>
    </source>
</evidence>
<evidence type="ECO:0000256" key="1">
    <source>
        <dbReference type="ARBA" id="ARBA00004613"/>
    </source>
</evidence>
<protein>
    <recommendedName>
        <fullName evidence="2">feruloyl esterase</fullName>
        <ecNumber evidence="2">3.1.1.73</ecNumber>
    </recommendedName>
</protein>
<proteinExistence type="predicted"/>
<comment type="catalytic activity">
    <reaction evidence="9">
        <text>feruloyl-polysaccharide + H2O = ferulate + polysaccharide.</text>
        <dbReference type="EC" id="3.1.1.73"/>
    </reaction>
</comment>
<comment type="subcellular location">
    <subcellularLocation>
        <location evidence="1">Secreted</location>
    </subcellularLocation>
</comment>
<dbReference type="InterPro" id="IPR029058">
    <property type="entry name" value="AB_hydrolase_fold"/>
</dbReference>
<keyword evidence="4" id="KW-0858">Xylan degradation</keyword>
<evidence type="ECO:0000256" key="4">
    <source>
        <dbReference type="ARBA" id="ARBA00022651"/>
    </source>
</evidence>
<keyword evidence="3" id="KW-0964">Secreted</keyword>
<dbReference type="AlphaFoldDB" id="A0A8H3UUS6"/>
<accession>A0A8H3UUS6</accession>
<sequence length="318" mass="34468">MHSLLQKIILPLLLSTQQSHATTGCNNPLPAPAGSTTKIPITSGGLEREYLVHVPASYDATKKVPLIFSFHGRGKNATSQMELSQFANPAFNPDAISVYPNGWKTNKTRQWTGDPTQPKTINDIQFTLDILTQLTQTHCIAPNKIYATGKSNGAGLVNLLACDPQASTLITAFAPVSAANYLLPSGAAPNCNPARTPIPLLNFHGWADETILYRGGNNTRNDGVTQAVDVWIDEWARRDGCTVSANHTSFLCSPEKPVVTRYSWDCGGVEGTVQHYNVSNLRHDWPSLPPGNAETGRSTCFDATALIMAFFGRFELGT</sequence>
<keyword evidence="8" id="KW-0624">Polysaccharide degradation</keyword>
<evidence type="ECO:0000256" key="6">
    <source>
        <dbReference type="ARBA" id="ARBA00022801"/>
    </source>
</evidence>
<evidence type="ECO:0000256" key="3">
    <source>
        <dbReference type="ARBA" id="ARBA00022525"/>
    </source>
</evidence>
<keyword evidence="6" id="KW-0378">Hydrolase</keyword>
<dbReference type="Gene3D" id="3.40.50.1820">
    <property type="entry name" value="alpha/beta hydrolase"/>
    <property type="match status" value="1"/>
</dbReference>
<reference evidence="11 12" key="1">
    <citation type="submission" date="2018-12" db="EMBL/GenBank/DDBJ databases">
        <title>Venturia inaequalis Genome Resource.</title>
        <authorList>
            <person name="Lichtner F.J."/>
        </authorList>
    </citation>
    <scope>NUCLEOTIDE SEQUENCE [LARGE SCALE GENOMIC DNA]</scope>
    <source>
        <strain evidence="11 12">120213</strain>
    </source>
</reference>
<dbReference type="GO" id="GO:0045493">
    <property type="term" value="P:xylan catabolic process"/>
    <property type="evidence" value="ECO:0007669"/>
    <property type="project" value="UniProtKB-KW"/>
</dbReference>
<dbReference type="PANTHER" id="PTHR38050:SF2">
    <property type="entry name" value="FERULOYL ESTERASE C-RELATED"/>
    <property type="match status" value="1"/>
</dbReference>
<dbReference type="EC" id="3.1.1.73" evidence="2"/>
<dbReference type="GO" id="GO:0030600">
    <property type="term" value="F:feruloyl esterase activity"/>
    <property type="evidence" value="ECO:0007669"/>
    <property type="project" value="UniProtKB-EC"/>
</dbReference>
<dbReference type="GO" id="GO:0005576">
    <property type="term" value="C:extracellular region"/>
    <property type="evidence" value="ECO:0007669"/>
    <property type="project" value="UniProtKB-SubCell"/>
</dbReference>
<feature type="signal peptide" evidence="10">
    <location>
        <begin position="1"/>
        <end position="21"/>
    </location>
</feature>
<evidence type="ECO:0000256" key="10">
    <source>
        <dbReference type="SAM" id="SignalP"/>
    </source>
</evidence>
<dbReference type="Proteomes" id="UP000447873">
    <property type="component" value="Unassembled WGS sequence"/>
</dbReference>
<evidence type="ECO:0000256" key="8">
    <source>
        <dbReference type="ARBA" id="ARBA00023326"/>
    </source>
</evidence>
<gene>
    <name evidence="11" type="ORF">EG328_003028</name>
</gene>
<evidence type="ECO:0000256" key="5">
    <source>
        <dbReference type="ARBA" id="ARBA00022729"/>
    </source>
</evidence>
<keyword evidence="7" id="KW-0119">Carbohydrate metabolism</keyword>
<feature type="chain" id="PRO_5034901210" description="feruloyl esterase" evidence="10">
    <location>
        <begin position="22"/>
        <end position="318"/>
    </location>
</feature>
<evidence type="ECO:0000256" key="7">
    <source>
        <dbReference type="ARBA" id="ARBA00023277"/>
    </source>
</evidence>
<evidence type="ECO:0000256" key="2">
    <source>
        <dbReference type="ARBA" id="ARBA00013091"/>
    </source>
</evidence>
<dbReference type="InterPro" id="IPR043595">
    <property type="entry name" value="FaeB/C/D"/>
</dbReference>
<evidence type="ECO:0000313" key="12">
    <source>
        <dbReference type="Proteomes" id="UP000447873"/>
    </source>
</evidence>
<dbReference type="PANTHER" id="PTHR38050">
    <property type="match status" value="1"/>
</dbReference>
<keyword evidence="5 10" id="KW-0732">Signal</keyword>
<dbReference type="SUPFAM" id="SSF53474">
    <property type="entry name" value="alpha/beta-Hydrolases"/>
    <property type="match status" value="1"/>
</dbReference>
<organism evidence="11 12">
    <name type="scientific">Venturia inaequalis</name>
    <name type="common">Apple scab fungus</name>
    <dbReference type="NCBI Taxonomy" id="5025"/>
    <lineage>
        <taxon>Eukaryota</taxon>
        <taxon>Fungi</taxon>
        <taxon>Dikarya</taxon>
        <taxon>Ascomycota</taxon>
        <taxon>Pezizomycotina</taxon>
        <taxon>Dothideomycetes</taxon>
        <taxon>Pleosporomycetidae</taxon>
        <taxon>Venturiales</taxon>
        <taxon>Venturiaceae</taxon>
        <taxon>Venturia</taxon>
    </lineage>
</organism>
<name>A0A8H3UUS6_VENIN</name>